<reference evidence="1 2" key="1">
    <citation type="journal article" date="2019" name="Int. J. Syst. Evol. Microbiol.">
        <title>The Global Catalogue of Microorganisms (GCM) 10K type strain sequencing project: providing services to taxonomists for standard genome sequencing and annotation.</title>
        <authorList>
            <consortium name="The Broad Institute Genomics Platform"/>
            <consortium name="The Broad Institute Genome Sequencing Center for Infectious Disease"/>
            <person name="Wu L."/>
            <person name="Ma J."/>
        </authorList>
    </citation>
    <scope>NUCLEOTIDE SEQUENCE [LARGE SCALE GENOMIC DNA]</scope>
    <source>
        <strain evidence="1 2">JCM 9933</strain>
    </source>
</reference>
<evidence type="ECO:0000313" key="1">
    <source>
        <dbReference type="EMBL" id="GAA0569648.1"/>
    </source>
</evidence>
<accession>A0ABN1EMD4</accession>
<evidence type="ECO:0000313" key="2">
    <source>
        <dbReference type="Proteomes" id="UP001501588"/>
    </source>
</evidence>
<gene>
    <name evidence="1" type="ORF">GCM10009416_05140</name>
</gene>
<protein>
    <submittedName>
        <fullName evidence="1">Uncharacterized protein</fullName>
    </submittedName>
</protein>
<name>A0ABN1EMD4_9PROT</name>
<comment type="caution">
    <text evidence="1">The sequence shown here is derived from an EMBL/GenBank/DDBJ whole genome shotgun (WGS) entry which is preliminary data.</text>
</comment>
<sequence>MLARRLRFFSALRAPSVFLPDPHLSELVKNRLRAVQECLRQRGLEAARAMMPHPDFLRAANKLLWAASGGRRINRCMAPW</sequence>
<keyword evidence="2" id="KW-1185">Reference proteome</keyword>
<organism evidence="1 2">
    <name type="scientific">Craurococcus roseus</name>
    <dbReference type="NCBI Taxonomy" id="77585"/>
    <lineage>
        <taxon>Bacteria</taxon>
        <taxon>Pseudomonadati</taxon>
        <taxon>Pseudomonadota</taxon>
        <taxon>Alphaproteobacteria</taxon>
        <taxon>Acetobacterales</taxon>
        <taxon>Acetobacteraceae</taxon>
        <taxon>Craurococcus</taxon>
    </lineage>
</organism>
<proteinExistence type="predicted"/>
<dbReference type="Proteomes" id="UP001501588">
    <property type="component" value="Unassembled WGS sequence"/>
</dbReference>
<dbReference type="EMBL" id="BAAAFZ010000007">
    <property type="protein sequence ID" value="GAA0569648.1"/>
    <property type="molecule type" value="Genomic_DNA"/>
</dbReference>
<dbReference type="RefSeq" id="WP_343893575.1">
    <property type="nucleotide sequence ID" value="NZ_BAAAFZ010000007.1"/>
</dbReference>